<dbReference type="Proteomes" id="UP000255106">
    <property type="component" value="Unassembled WGS sequence"/>
</dbReference>
<dbReference type="PROSITE" id="PS50110">
    <property type="entry name" value="RESPONSE_REGULATORY"/>
    <property type="match status" value="1"/>
</dbReference>
<gene>
    <name evidence="4" type="primary">ompR_2</name>
    <name evidence="4" type="ORF">NCTC10005_01395</name>
</gene>
<proteinExistence type="predicted"/>
<dbReference type="EMBL" id="UGJB01000004">
    <property type="protein sequence ID" value="STQ08709.1"/>
    <property type="molecule type" value="Genomic_DNA"/>
</dbReference>
<evidence type="ECO:0000313" key="5">
    <source>
        <dbReference type="Proteomes" id="UP000255106"/>
    </source>
</evidence>
<sequence>MQENYKILVVDDDMRLRALLERYLTEQGFQVRSVANAEQMDRLLTRESFHLMVLDPDAAGRRRALYLPPSAQPEQPHANHYGDGERGRG</sequence>
<dbReference type="AlphaFoldDB" id="A0A377LRF4"/>
<dbReference type="GO" id="GO:0000160">
    <property type="term" value="P:phosphorelay signal transduction system"/>
    <property type="evidence" value="ECO:0007669"/>
    <property type="project" value="InterPro"/>
</dbReference>
<dbReference type="InterPro" id="IPR011006">
    <property type="entry name" value="CheY-like_superfamily"/>
</dbReference>
<reference evidence="4 5" key="1">
    <citation type="submission" date="2018-06" db="EMBL/GenBank/DDBJ databases">
        <authorList>
            <consortium name="Pathogen Informatics"/>
            <person name="Doyle S."/>
        </authorList>
    </citation>
    <scope>NUCLEOTIDE SEQUENCE [LARGE SCALE GENOMIC DNA]</scope>
    <source>
        <strain evidence="4 5">NCTC10005</strain>
    </source>
</reference>
<organism evidence="4 5">
    <name type="scientific">Enterobacter cloacae</name>
    <dbReference type="NCBI Taxonomy" id="550"/>
    <lineage>
        <taxon>Bacteria</taxon>
        <taxon>Pseudomonadati</taxon>
        <taxon>Pseudomonadota</taxon>
        <taxon>Gammaproteobacteria</taxon>
        <taxon>Enterobacterales</taxon>
        <taxon>Enterobacteriaceae</taxon>
        <taxon>Enterobacter</taxon>
        <taxon>Enterobacter cloacae complex</taxon>
    </lineage>
</organism>
<dbReference type="Pfam" id="PF00072">
    <property type="entry name" value="Response_reg"/>
    <property type="match status" value="1"/>
</dbReference>
<feature type="modified residue" description="4-aspartylphosphate" evidence="1">
    <location>
        <position position="55"/>
    </location>
</feature>
<protein>
    <submittedName>
        <fullName evidence="4">Transcriptional regulatory protein ompR</fullName>
    </submittedName>
</protein>
<evidence type="ECO:0000256" key="2">
    <source>
        <dbReference type="SAM" id="MobiDB-lite"/>
    </source>
</evidence>
<dbReference type="SUPFAM" id="SSF52172">
    <property type="entry name" value="CheY-like"/>
    <property type="match status" value="1"/>
</dbReference>
<accession>A0A377LRF4</accession>
<evidence type="ECO:0000256" key="1">
    <source>
        <dbReference type="PROSITE-ProRule" id="PRU00169"/>
    </source>
</evidence>
<dbReference type="InterPro" id="IPR001789">
    <property type="entry name" value="Sig_transdc_resp-reg_receiver"/>
</dbReference>
<keyword evidence="1" id="KW-0597">Phosphoprotein</keyword>
<feature type="region of interest" description="Disordered" evidence="2">
    <location>
        <begin position="66"/>
        <end position="89"/>
    </location>
</feature>
<evidence type="ECO:0000259" key="3">
    <source>
        <dbReference type="PROSITE" id="PS50110"/>
    </source>
</evidence>
<dbReference type="Gene3D" id="3.40.50.2300">
    <property type="match status" value="1"/>
</dbReference>
<name>A0A377LRF4_ENTCL</name>
<feature type="domain" description="Response regulatory" evidence="3">
    <location>
        <begin position="6"/>
        <end position="89"/>
    </location>
</feature>
<evidence type="ECO:0000313" key="4">
    <source>
        <dbReference type="EMBL" id="STQ08709.1"/>
    </source>
</evidence>
<feature type="compositionally biased region" description="Basic and acidic residues" evidence="2">
    <location>
        <begin position="80"/>
        <end position="89"/>
    </location>
</feature>